<evidence type="ECO:0000256" key="3">
    <source>
        <dbReference type="RuleBase" id="RU361214"/>
    </source>
</evidence>
<dbReference type="Pfam" id="PF10033">
    <property type="entry name" value="ATG13"/>
    <property type="match status" value="1"/>
</dbReference>
<evidence type="ECO:0000256" key="2">
    <source>
        <dbReference type="ARBA" id="ARBA00023006"/>
    </source>
</evidence>
<sequence>MSHDAQKADQITFHFYTKLFYILNDARATTAAEIASVKTDKWFNLETPDSDLWTKEGREPYRTISALRPLPPLEIQVLLTVPDSLTNNQVLVYISPDSTRVPIQSTYKYVLLERWVLELSSRDLYPSSSSDSESSSGSVSLSTLYKHGIPLFRSLYSLLRVLPSWKMSKRFRIRRHNGTGGLGVQVRVRDDPGSGLDESNVMRFNSPSALPTSAHMFPPIQHPMGTLNLTTTYLSSPNFRIDEMESLLSSRFMSMDTGGSKKIEFTPTLVKNQQRDSLLSSAGGSLGTRSRLTNLPGTSLPRSPPRDILRRPGSPPQPYAYSHSRTHSDTDSIAERFIIPSRTASNPSSPPSSSNNPPSVFTHYPILPITRATTTTSTSTQPLSGLAARLRKESISNRHIASDSYLPLTTTTGTSTQPFPSSSATSISGISGGTGTSAPTMSSPMALRRPGLNAVHPFKSNTLAGAGSTNSTSGSPRLTAGVPGSGLVSGAGAISSSPFGASSTGLTSLSSLSNLSNLPRRPSSPSSLNRPSPPSFAPSSIGAASISTGAGSLQTGTGGATVADTAIATPLSVGTGEIAVPPRKRYSSSFGHRYSSSPARGGAAVSVGSQGSHGGSGIAESAGGAGVVGSLGQASVRSGMSGMSGMSIRSGRSGGSGSAGGTGSGSVSGIGSGRGTGAPRDPHNLGQPVPSLYPDFHDPLDGQDVFAHDDHDDISSFMHDIDSRKPLIGRSRIYANANAEPSRISPPTSIEQVAKNEVEDDERQRTIRARPRDDSRERPTSGSNLASSPSKRETDLPQALSTSPRGVGSPLTSPHSNVVKTPPSSRRASYTGLSPPSSPLRNAIPLIAEDDDDQHRGPSTNPLDPFRPVPLSSAPISAARTSLNVMGAEGTPSSPPSHSSPMLTTASDVEARLKKMNDVFMASLEGLGGRSGKGRNDKGKEREGRGRDGTL</sequence>
<evidence type="ECO:0000256" key="4">
    <source>
        <dbReference type="SAM" id="MobiDB-lite"/>
    </source>
</evidence>
<dbReference type="GO" id="GO:0000407">
    <property type="term" value="C:phagophore assembly site"/>
    <property type="evidence" value="ECO:0007669"/>
    <property type="project" value="TreeGrafter"/>
</dbReference>
<protein>
    <recommendedName>
        <fullName evidence="3">Autophagy-related protein 13</fullName>
    </recommendedName>
</protein>
<feature type="region of interest" description="Disordered" evidence="4">
    <location>
        <begin position="923"/>
        <end position="951"/>
    </location>
</feature>
<proteinExistence type="inferred from homology"/>
<organism evidence="6 7">
    <name type="scientific">Lentinula aciculospora</name>
    <dbReference type="NCBI Taxonomy" id="153920"/>
    <lineage>
        <taxon>Eukaryota</taxon>
        <taxon>Fungi</taxon>
        <taxon>Dikarya</taxon>
        <taxon>Basidiomycota</taxon>
        <taxon>Agaricomycotina</taxon>
        <taxon>Agaricomycetes</taxon>
        <taxon>Agaricomycetidae</taxon>
        <taxon>Agaricales</taxon>
        <taxon>Marasmiineae</taxon>
        <taxon>Omphalotaceae</taxon>
        <taxon>Lentinula</taxon>
    </lineage>
</organism>
<feature type="compositionally biased region" description="Low complexity" evidence="4">
    <location>
        <begin position="345"/>
        <end position="359"/>
    </location>
</feature>
<feature type="compositionally biased region" description="Low complexity" evidence="4">
    <location>
        <begin position="587"/>
        <end position="610"/>
    </location>
</feature>
<feature type="region of interest" description="Disordered" evidence="4">
    <location>
        <begin position="279"/>
        <end position="362"/>
    </location>
</feature>
<keyword evidence="2 3" id="KW-0072">Autophagy</keyword>
<feature type="compositionally biased region" description="Gly residues" evidence="4">
    <location>
        <begin position="652"/>
        <end position="676"/>
    </location>
</feature>
<feature type="region of interest" description="Disordered" evidence="4">
    <location>
        <begin position="512"/>
        <end position="543"/>
    </location>
</feature>
<feature type="region of interest" description="Disordered" evidence="4">
    <location>
        <begin position="638"/>
        <end position="700"/>
    </location>
</feature>
<evidence type="ECO:0000313" key="7">
    <source>
        <dbReference type="Proteomes" id="UP001150266"/>
    </source>
</evidence>
<feature type="compositionally biased region" description="Polar residues" evidence="4">
    <location>
        <begin position="799"/>
        <end position="835"/>
    </location>
</feature>
<dbReference type="InterPro" id="IPR040182">
    <property type="entry name" value="ATG13"/>
</dbReference>
<evidence type="ECO:0000259" key="5">
    <source>
        <dbReference type="Pfam" id="PF10033"/>
    </source>
</evidence>
<dbReference type="InterPro" id="IPR018731">
    <property type="entry name" value="Atg13_N"/>
</dbReference>
<keyword evidence="7" id="KW-1185">Reference proteome</keyword>
<feature type="compositionally biased region" description="Low complexity" evidence="4">
    <location>
        <begin position="512"/>
        <end position="530"/>
    </location>
</feature>
<dbReference type="GO" id="GO:0000423">
    <property type="term" value="P:mitophagy"/>
    <property type="evidence" value="ECO:0007669"/>
    <property type="project" value="TreeGrafter"/>
</dbReference>
<feature type="compositionally biased region" description="Low complexity" evidence="4">
    <location>
        <begin position="407"/>
        <end position="429"/>
    </location>
</feature>
<feature type="compositionally biased region" description="Polar residues" evidence="4">
    <location>
        <begin position="780"/>
        <end position="789"/>
    </location>
</feature>
<feature type="compositionally biased region" description="Low complexity" evidence="4">
    <location>
        <begin position="638"/>
        <end position="651"/>
    </location>
</feature>
<dbReference type="Gene3D" id="3.30.900.10">
    <property type="entry name" value="HORMA domain"/>
    <property type="match status" value="1"/>
</dbReference>
<feature type="compositionally biased region" description="Low complexity" evidence="4">
    <location>
        <begin position="464"/>
        <end position="475"/>
    </location>
</feature>
<name>A0A9W9DY84_9AGAR</name>
<feature type="region of interest" description="Disordered" evidence="4">
    <location>
        <begin position="738"/>
        <end position="873"/>
    </location>
</feature>
<dbReference type="OrthoDB" id="70161at2759"/>
<feature type="compositionally biased region" description="Basic and acidic residues" evidence="4">
    <location>
        <begin position="754"/>
        <end position="779"/>
    </location>
</feature>
<dbReference type="GO" id="GO:0034497">
    <property type="term" value="P:protein localization to phagophore assembly site"/>
    <property type="evidence" value="ECO:0007669"/>
    <property type="project" value="TreeGrafter"/>
</dbReference>
<feature type="domain" description="Autophagy-related protein 13 N-terminal" evidence="5">
    <location>
        <begin position="14"/>
        <end position="239"/>
    </location>
</feature>
<feature type="region of interest" description="Disordered" evidence="4">
    <location>
        <begin position="406"/>
        <end position="481"/>
    </location>
</feature>
<reference evidence="6" key="1">
    <citation type="submission" date="2022-08" db="EMBL/GenBank/DDBJ databases">
        <title>A Global Phylogenomic Analysis of the Shiitake Genus Lentinula.</title>
        <authorList>
            <consortium name="DOE Joint Genome Institute"/>
            <person name="Sierra-Patev S."/>
            <person name="Min B."/>
            <person name="Naranjo-Ortiz M."/>
            <person name="Looney B."/>
            <person name="Konkel Z."/>
            <person name="Slot J.C."/>
            <person name="Sakamoto Y."/>
            <person name="Steenwyk J.L."/>
            <person name="Rokas A."/>
            <person name="Carro J."/>
            <person name="Camarero S."/>
            <person name="Ferreira P."/>
            <person name="Molpeceres G."/>
            <person name="Ruiz-Duenas F.J."/>
            <person name="Serrano A."/>
            <person name="Henrissat B."/>
            <person name="Drula E."/>
            <person name="Hughes K.W."/>
            <person name="Mata J.L."/>
            <person name="Ishikawa N.K."/>
            <person name="Vargas-Isla R."/>
            <person name="Ushijima S."/>
            <person name="Smith C.A."/>
            <person name="Ahrendt S."/>
            <person name="Andreopoulos W."/>
            <person name="He G."/>
            <person name="Labutti K."/>
            <person name="Lipzen A."/>
            <person name="Ng V."/>
            <person name="Riley R."/>
            <person name="Sandor L."/>
            <person name="Barry K."/>
            <person name="Martinez A.T."/>
            <person name="Xiao Y."/>
            <person name="Gibbons J.G."/>
            <person name="Terashima K."/>
            <person name="Grigoriev I.V."/>
            <person name="Hibbett D.S."/>
        </authorList>
    </citation>
    <scope>NUCLEOTIDE SEQUENCE</scope>
    <source>
        <strain evidence="6">JLM2183</strain>
    </source>
</reference>
<dbReference type="InterPro" id="IPR036570">
    <property type="entry name" value="HORMA_dom_sf"/>
</dbReference>
<evidence type="ECO:0000313" key="6">
    <source>
        <dbReference type="EMBL" id="KAJ4490722.1"/>
    </source>
</evidence>
<dbReference type="EMBL" id="JAOTPV010000001">
    <property type="protein sequence ID" value="KAJ4490722.1"/>
    <property type="molecule type" value="Genomic_DNA"/>
</dbReference>
<dbReference type="PANTHER" id="PTHR13430:SF4">
    <property type="entry name" value="AUTOPHAGY-RELATED PROTEIN 13"/>
    <property type="match status" value="1"/>
</dbReference>
<dbReference type="GO" id="GO:1990316">
    <property type="term" value="C:Atg1/ULK1 kinase complex"/>
    <property type="evidence" value="ECO:0007669"/>
    <property type="project" value="InterPro"/>
</dbReference>
<dbReference type="PANTHER" id="PTHR13430">
    <property type="match status" value="1"/>
</dbReference>
<feature type="compositionally biased region" description="Low complexity" evidence="4">
    <location>
        <begin position="279"/>
        <end position="292"/>
    </location>
</feature>
<accession>A0A9W9DY84</accession>
<dbReference type="AlphaFoldDB" id="A0A9W9DY84"/>
<feature type="compositionally biased region" description="Basic and acidic residues" evidence="4">
    <location>
        <begin position="934"/>
        <end position="951"/>
    </location>
</feature>
<comment type="similarity">
    <text evidence="1 3">Belongs to the ATG13 family. Fungi subfamily.</text>
</comment>
<comment type="caution">
    <text evidence="6">The sequence shown here is derived from an EMBL/GenBank/DDBJ whole genome shotgun (WGS) entry which is preliminary data.</text>
</comment>
<gene>
    <name evidence="6" type="ORF">J3R30DRAFT_127674</name>
</gene>
<feature type="region of interest" description="Disordered" evidence="4">
    <location>
        <begin position="581"/>
        <end position="618"/>
    </location>
</feature>
<dbReference type="GO" id="GO:0005829">
    <property type="term" value="C:cytosol"/>
    <property type="evidence" value="ECO:0007669"/>
    <property type="project" value="TreeGrafter"/>
</dbReference>
<dbReference type="GO" id="GO:0034727">
    <property type="term" value="P:piecemeal microautophagy of the nucleus"/>
    <property type="evidence" value="ECO:0007669"/>
    <property type="project" value="TreeGrafter"/>
</dbReference>
<evidence type="ECO:0000256" key="1">
    <source>
        <dbReference type="ARBA" id="ARBA00005246"/>
    </source>
</evidence>
<dbReference type="Proteomes" id="UP001150266">
    <property type="component" value="Unassembled WGS sequence"/>
</dbReference>